<sequence length="261" mass="29684">MSIRKTVSLLVVALLVSGLAIVDDAYAKKKKETKTKVFDPRELCDRQYASGVEFKKNSRLIDAKDAFVTVIEACPDYRKAYVQLGNIELNLKNFPGAIENYEKALELDGTDMEAKEALGFAYQQSGRGEEAVDLFLGVLEDQPDRLSTVQYLAVAYEQEGKKPEAFMLYEKAYQSDQQIVGLEEKLTNLALELKQYEEAYAFTRRQVDRDSTNVDLKRKLAYFHLKAEDWEHAVDLYQKLVDQHGDDPGTLGDRELLAYSL</sequence>
<feature type="repeat" description="TPR" evidence="3">
    <location>
        <begin position="78"/>
        <end position="111"/>
    </location>
</feature>
<evidence type="ECO:0000313" key="7">
    <source>
        <dbReference type="Proteomes" id="UP000739538"/>
    </source>
</evidence>
<feature type="non-terminal residue" evidence="6">
    <location>
        <position position="261"/>
    </location>
</feature>
<name>A0A956SHZ2_UNCEI</name>
<dbReference type="InterPro" id="IPR019734">
    <property type="entry name" value="TPR_rpt"/>
</dbReference>
<dbReference type="InterPro" id="IPR011990">
    <property type="entry name" value="TPR-like_helical_dom_sf"/>
</dbReference>
<feature type="coiled-coil region" evidence="4">
    <location>
        <begin position="179"/>
        <end position="206"/>
    </location>
</feature>
<dbReference type="Proteomes" id="UP000739538">
    <property type="component" value="Unassembled WGS sequence"/>
</dbReference>
<evidence type="ECO:0000313" key="6">
    <source>
        <dbReference type="EMBL" id="MCA9758963.1"/>
    </source>
</evidence>
<keyword evidence="2 3" id="KW-0802">TPR repeat</keyword>
<dbReference type="Pfam" id="PF13414">
    <property type="entry name" value="TPR_11"/>
    <property type="match status" value="1"/>
</dbReference>
<evidence type="ECO:0000256" key="5">
    <source>
        <dbReference type="SAM" id="SignalP"/>
    </source>
</evidence>
<proteinExistence type="predicted"/>
<dbReference type="AlphaFoldDB" id="A0A956SHZ2"/>
<accession>A0A956SHZ2</accession>
<dbReference type="PANTHER" id="PTHR45586:SF1">
    <property type="entry name" value="LIPOPOLYSACCHARIDE ASSEMBLY PROTEIN B"/>
    <property type="match status" value="1"/>
</dbReference>
<reference evidence="6" key="2">
    <citation type="journal article" date="2021" name="Microbiome">
        <title>Successional dynamics and alternative stable states in a saline activated sludge microbial community over 9 years.</title>
        <authorList>
            <person name="Wang Y."/>
            <person name="Ye J."/>
            <person name="Ju F."/>
            <person name="Liu L."/>
            <person name="Boyd J.A."/>
            <person name="Deng Y."/>
            <person name="Parks D.H."/>
            <person name="Jiang X."/>
            <person name="Yin X."/>
            <person name="Woodcroft B.J."/>
            <person name="Tyson G.W."/>
            <person name="Hugenholtz P."/>
            <person name="Polz M.F."/>
            <person name="Zhang T."/>
        </authorList>
    </citation>
    <scope>NUCLEOTIDE SEQUENCE</scope>
    <source>
        <strain evidence="6">HKST-UBA02</strain>
    </source>
</reference>
<evidence type="ECO:0000256" key="4">
    <source>
        <dbReference type="SAM" id="Coils"/>
    </source>
</evidence>
<dbReference type="InterPro" id="IPR051012">
    <property type="entry name" value="CellSynth/LPSAsmb/PSIAsmb"/>
</dbReference>
<comment type="caution">
    <text evidence="6">The sequence shown here is derived from an EMBL/GenBank/DDBJ whole genome shotgun (WGS) entry which is preliminary data.</text>
</comment>
<reference evidence="6" key="1">
    <citation type="submission" date="2020-04" db="EMBL/GenBank/DDBJ databases">
        <authorList>
            <person name="Zhang T."/>
        </authorList>
    </citation>
    <scope>NUCLEOTIDE SEQUENCE</scope>
    <source>
        <strain evidence="6">HKST-UBA02</strain>
    </source>
</reference>
<keyword evidence="1" id="KW-0677">Repeat</keyword>
<dbReference type="Gene3D" id="1.25.40.10">
    <property type="entry name" value="Tetratricopeptide repeat domain"/>
    <property type="match status" value="1"/>
</dbReference>
<gene>
    <name evidence="6" type="ORF">KDA27_24420</name>
</gene>
<dbReference type="PROSITE" id="PS50005">
    <property type="entry name" value="TPR"/>
    <property type="match status" value="2"/>
</dbReference>
<feature type="chain" id="PRO_5037926283" evidence="5">
    <location>
        <begin position="23"/>
        <end position="261"/>
    </location>
</feature>
<keyword evidence="4" id="KW-0175">Coiled coil</keyword>
<feature type="signal peptide" evidence="5">
    <location>
        <begin position="1"/>
        <end position="22"/>
    </location>
</feature>
<organism evidence="6 7">
    <name type="scientific">Eiseniibacteriota bacterium</name>
    <dbReference type="NCBI Taxonomy" id="2212470"/>
    <lineage>
        <taxon>Bacteria</taxon>
        <taxon>Candidatus Eiseniibacteriota</taxon>
    </lineage>
</organism>
<dbReference type="PANTHER" id="PTHR45586">
    <property type="entry name" value="TPR REPEAT-CONTAINING PROTEIN PA4667"/>
    <property type="match status" value="1"/>
</dbReference>
<protein>
    <submittedName>
        <fullName evidence="6">Tetratricopeptide repeat protein</fullName>
    </submittedName>
</protein>
<evidence type="ECO:0000256" key="2">
    <source>
        <dbReference type="ARBA" id="ARBA00022803"/>
    </source>
</evidence>
<dbReference type="SMART" id="SM00028">
    <property type="entry name" value="TPR"/>
    <property type="match status" value="5"/>
</dbReference>
<feature type="repeat" description="TPR" evidence="3">
    <location>
        <begin position="112"/>
        <end position="145"/>
    </location>
</feature>
<dbReference type="EMBL" id="JAGQHS010000238">
    <property type="protein sequence ID" value="MCA9758963.1"/>
    <property type="molecule type" value="Genomic_DNA"/>
</dbReference>
<evidence type="ECO:0000256" key="3">
    <source>
        <dbReference type="PROSITE-ProRule" id="PRU00339"/>
    </source>
</evidence>
<evidence type="ECO:0000256" key="1">
    <source>
        <dbReference type="ARBA" id="ARBA00022737"/>
    </source>
</evidence>
<dbReference type="SUPFAM" id="SSF48452">
    <property type="entry name" value="TPR-like"/>
    <property type="match status" value="1"/>
</dbReference>
<keyword evidence="5" id="KW-0732">Signal</keyword>